<dbReference type="InterPro" id="IPR043166">
    <property type="entry name" value="LarA-like_C"/>
</dbReference>
<reference evidence="3" key="1">
    <citation type="journal article" date="2023" name="Comput. Struct. Biotechnol. J.">
        <title>Discovery of a novel marine Bacteroidetes with a rich repertoire of carbohydrate-active enzymes.</title>
        <authorList>
            <person name="Chen B."/>
            <person name="Liu G."/>
            <person name="Chen Q."/>
            <person name="Wang H."/>
            <person name="Liu L."/>
            <person name="Tang K."/>
        </authorList>
    </citation>
    <scope>NUCLEOTIDE SEQUENCE</scope>
    <source>
        <strain evidence="3">TK19036</strain>
    </source>
</reference>
<dbReference type="InterPro" id="IPR047926">
    <property type="entry name" value="Ni_dep_LarA"/>
</dbReference>
<dbReference type="InterPro" id="IPR048520">
    <property type="entry name" value="LarA_C"/>
</dbReference>
<sequence>MNFTIEYGEHFLPIDCSQTVEVRGMTGSPEAISLPSSITDALKNPIQSSSLVEVGRQKIVANPNAQAVIVVSDNTRPVPYRGEHGIMVHIIRALLEAGFSKQQITVVIGAGSHRNMNPDEIEVMMGLKESGLHGVTVTNHEYDNEDHLIGLGVTSRGSIVKVNKLYYEADLKIVTGLVESHFMAGASGGRKGICPGIVGKETLTIFHGARFLSSTQAADLVLEGNPLNDESLEVAHMAGCDFLVNVTLNAEKRITGVYAGDLVKAHQAAVEKIREYVVVPLSHRYDIVVIPAGFVGINHYQAGKAAVEASRAVKSGGKIIIAAKNTDTDPVGGSGYKESLQLLHKHGKEKFIEMISDDGWTMIQEQWQVQMWCKVLDRIEKPENLFYCALEIPESEYAYLPGIPGHHLLATAELTSATSAEDKMKTIVETALQTAIQSYGEKIPEILVLKDGPYGIPEVDE</sequence>
<gene>
    <name evidence="3" type="primary">larA</name>
    <name evidence="3" type="ORF">K4G66_16455</name>
</gene>
<dbReference type="EMBL" id="CP120682">
    <property type="protein sequence ID" value="WKN40285.1"/>
    <property type="molecule type" value="Genomic_DNA"/>
</dbReference>
<feature type="domain" description="Lactate racemase C-terminal" evidence="2">
    <location>
        <begin position="296"/>
        <end position="378"/>
    </location>
</feature>
<reference evidence="3" key="2">
    <citation type="journal article" date="2024" name="Antonie Van Leeuwenhoek">
        <title>Roseihalotalea indica gen. nov., sp. nov., a halophilic Bacteroidetes from mesopelagic Southwest Indian Ocean with higher carbohydrate metabolic potential.</title>
        <authorList>
            <person name="Chen B."/>
            <person name="Zhang M."/>
            <person name="Lin D."/>
            <person name="Ye J."/>
            <person name="Tang K."/>
        </authorList>
    </citation>
    <scope>NUCLEOTIDE SEQUENCE</scope>
    <source>
        <strain evidence="3">TK19036</strain>
    </source>
</reference>
<dbReference type="SUPFAM" id="SSF53335">
    <property type="entry name" value="S-adenosyl-L-methionine-dependent methyltransferases"/>
    <property type="match status" value="1"/>
</dbReference>
<dbReference type="InterPro" id="IPR018657">
    <property type="entry name" value="LarA-like_N"/>
</dbReference>
<protein>
    <submittedName>
        <fullName evidence="3">Nickel-dependent lactate racemase</fullName>
    </submittedName>
</protein>
<name>A0AA49JKH6_9BACT</name>
<dbReference type="NCBIfam" id="NF033504">
    <property type="entry name" value="Ni_dep_LarA"/>
    <property type="match status" value="1"/>
</dbReference>
<dbReference type="InterPro" id="IPR029063">
    <property type="entry name" value="SAM-dependent_MTases_sf"/>
</dbReference>
<organism evidence="3">
    <name type="scientific">Roseihalotalea indica</name>
    <dbReference type="NCBI Taxonomy" id="2867963"/>
    <lineage>
        <taxon>Bacteria</taxon>
        <taxon>Pseudomonadati</taxon>
        <taxon>Bacteroidota</taxon>
        <taxon>Cytophagia</taxon>
        <taxon>Cytophagales</taxon>
        <taxon>Catalimonadaceae</taxon>
        <taxon>Roseihalotalea</taxon>
    </lineage>
</organism>
<evidence type="ECO:0000259" key="1">
    <source>
        <dbReference type="Pfam" id="PF09861"/>
    </source>
</evidence>
<dbReference type="PANTHER" id="PTHR33171">
    <property type="entry name" value="LAR_N DOMAIN-CONTAINING PROTEIN"/>
    <property type="match status" value="1"/>
</dbReference>
<dbReference type="AlphaFoldDB" id="A0AA49JKH6"/>
<dbReference type="PANTHER" id="PTHR33171:SF17">
    <property type="entry name" value="LARA-LIKE N-TERMINAL DOMAIN-CONTAINING PROTEIN"/>
    <property type="match status" value="1"/>
</dbReference>
<dbReference type="Pfam" id="PF09861">
    <property type="entry name" value="Lar_N"/>
    <property type="match status" value="1"/>
</dbReference>
<dbReference type="Gene3D" id="3.40.50.11440">
    <property type="match status" value="1"/>
</dbReference>
<dbReference type="GO" id="GO:0050043">
    <property type="term" value="F:lactate racemase activity"/>
    <property type="evidence" value="ECO:0007669"/>
    <property type="project" value="InterPro"/>
</dbReference>
<dbReference type="InterPro" id="IPR048068">
    <property type="entry name" value="LarA-like"/>
</dbReference>
<proteinExistence type="predicted"/>
<evidence type="ECO:0000313" key="3">
    <source>
        <dbReference type="EMBL" id="WKN40285.1"/>
    </source>
</evidence>
<evidence type="ECO:0000259" key="2">
    <source>
        <dbReference type="Pfam" id="PF21113"/>
    </source>
</evidence>
<dbReference type="Pfam" id="PF21113">
    <property type="entry name" value="LarA_C"/>
    <property type="match status" value="1"/>
</dbReference>
<feature type="domain" description="LarA-like N-terminal" evidence="1">
    <location>
        <begin position="17"/>
        <end position="216"/>
    </location>
</feature>
<accession>A0AA49JKH6</accession>
<dbReference type="Gene3D" id="3.90.226.30">
    <property type="match status" value="1"/>
</dbReference>